<organism evidence="1 2">
    <name type="scientific">Marinobacter nanhaiticus D15-8W</name>
    <dbReference type="NCBI Taxonomy" id="626887"/>
    <lineage>
        <taxon>Bacteria</taxon>
        <taxon>Pseudomonadati</taxon>
        <taxon>Pseudomonadota</taxon>
        <taxon>Gammaproteobacteria</taxon>
        <taxon>Pseudomonadales</taxon>
        <taxon>Marinobacteraceae</taxon>
        <taxon>Marinobacter</taxon>
    </lineage>
</organism>
<dbReference type="STRING" id="626887.J057_01770"/>
<sequence>MAEQNRKTDVQREWRRKAQQEVEIYLDYLFADADQQSIIGESRSVMGIAADFWGQIPKGSGFSGFCTLGHKVDRMHRREVSPRQQLAAERLRQLSEKQRGALCVERCFRGKTKVVARDPFVPESGVEITYHDGDCAEMLDCTVQVFRQRVSDGYARLEQVMGFVAEEKRAA</sequence>
<dbReference type="PATRIC" id="fig|626887.3.peg.332"/>
<dbReference type="OrthoDB" id="6366299at2"/>
<name>N6X0C1_9GAMM</name>
<comment type="caution">
    <text evidence="1">The sequence shown here is derived from an EMBL/GenBank/DDBJ whole genome shotgun (WGS) entry which is preliminary data.</text>
</comment>
<gene>
    <name evidence="1" type="ORF">J057_01770</name>
</gene>
<accession>N6X0C1</accession>
<protein>
    <submittedName>
        <fullName evidence="1">Uncharacterized protein</fullName>
    </submittedName>
</protein>
<dbReference type="AlphaFoldDB" id="N6X0C1"/>
<dbReference type="RefSeq" id="WP_004582899.1">
    <property type="nucleotide sequence ID" value="NZ_AP028878.1"/>
</dbReference>
<reference evidence="1 2" key="1">
    <citation type="journal article" date="2013" name="Genome Announc.">
        <title>Genome Sequence of the Polycyclic Aromatic Hydrocarbon-Degrading Bacterium Strain Marinobacter nanhaiticus D15-8WT.</title>
        <authorList>
            <person name="Cui Z."/>
            <person name="Gao W."/>
            <person name="Li Q."/>
            <person name="Xu G."/>
            <person name="Zheng L."/>
        </authorList>
    </citation>
    <scope>NUCLEOTIDE SEQUENCE [LARGE SCALE GENOMIC DNA]</scope>
    <source>
        <strain evidence="1 2">D15-8W</strain>
    </source>
</reference>
<dbReference type="EMBL" id="APLQ01000009">
    <property type="protein sequence ID" value="ENO16892.1"/>
    <property type="molecule type" value="Genomic_DNA"/>
</dbReference>
<proteinExistence type="predicted"/>
<dbReference type="HOGENOM" id="CLU_1561112_0_0_6"/>
<evidence type="ECO:0000313" key="1">
    <source>
        <dbReference type="EMBL" id="ENO16892.1"/>
    </source>
</evidence>
<dbReference type="Proteomes" id="UP000013165">
    <property type="component" value="Unassembled WGS sequence"/>
</dbReference>
<evidence type="ECO:0000313" key="2">
    <source>
        <dbReference type="Proteomes" id="UP000013165"/>
    </source>
</evidence>
<keyword evidence="2" id="KW-1185">Reference proteome</keyword>